<feature type="signal peptide" evidence="1">
    <location>
        <begin position="1"/>
        <end position="22"/>
    </location>
</feature>
<accession>A0ABM1B3I0</accession>
<sequence>MSNLYLFLLFVTCMCYFIQTRGQNTGNHFQDDEAQLVNAINRHQRVKRSRGYPRYTNTGLYPYGGNFNTRFGFPTSGFNRFTGFPTNGLTGSTGLTGFPTSGFNGFTGFPTNGLTGSTGLTGFPTNGLTGVPLSSLGNLIGLPSTGTGLISIF</sequence>
<keyword evidence="2" id="KW-1185">Reference proteome</keyword>
<proteinExistence type="predicted"/>
<dbReference type="Proteomes" id="UP000694941">
    <property type="component" value="Unplaced"/>
</dbReference>
<reference evidence="3" key="1">
    <citation type="submission" date="2025-08" db="UniProtKB">
        <authorList>
            <consortium name="RefSeq"/>
        </authorList>
    </citation>
    <scope>IDENTIFICATION</scope>
    <source>
        <tissue evidence="3">Muscle</tissue>
    </source>
</reference>
<keyword evidence="1" id="KW-0732">Signal</keyword>
<gene>
    <name evidence="3" type="primary">LOC106459037</name>
</gene>
<evidence type="ECO:0000313" key="2">
    <source>
        <dbReference type="Proteomes" id="UP000694941"/>
    </source>
</evidence>
<organism evidence="2 3">
    <name type="scientific">Limulus polyphemus</name>
    <name type="common">Atlantic horseshoe crab</name>
    <dbReference type="NCBI Taxonomy" id="6850"/>
    <lineage>
        <taxon>Eukaryota</taxon>
        <taxon>Metazoa</taxon>
        <taxon>Ecdysozoa</taxon>
        <taxon>Arthropoda</taxon>
        <taxon>Chelicerata</taxon>
        <taxon>Merostomata</taxon>
        <taxon>Xiphosura</taxon>
        <taxon>Limulidae</taxon>
        <taxon>Limulus</taxon>
    </lineage>
</organism>
<dbReference type="GeneID" id="106459037"/>
<name>A0ABM1B3I0_LIMPO</name>
<evidence type="ECO:0000256" key="1">
    <source>
        <dbReference type="SAM" id="SignalP"/>
    </source>
</evidence>
<evidence type="ECO:0000313" key="3">
    <source>
        <dbReference type="RefSeq" id="XP_013774063.1"/>
    </source>
</evidence>
<feature type="chain" id="PRO_5046136692" evidence="1">
    <location>
        <begin position="23"/>
        <end position="153"/>
    </location>
</feature>
<protein>
    <submittedName>
        <fullName evidence="3">Prisilkin-39-like isoform X1</fullName>
    </submittedName>
</protein>
<dbReference type="RefSeq" id="XP_013774063.1">
    <property type="nucleotide sequence ID" value="XM_013918609.2"/>
</dbReference>